<accession>A0ABM5JY59</accession>
<reference evidence="7" key="1">
    <citation type="submission" date="2025-05" db="UniProtKB">
        <authorList>
            <consortium name="EnsemblMetazoa"/>
        </authorList>
    </citation>
    <scope>IDENTIFICATION</scope>
</reference>
<keyword evidence="3" id="KW-0812">Transmembrane</keyword>
<protein>
    <recommendedName>
        <fullName evidence="6">Protein root UVB sensitive/RUS domain-containing protein</fullName>
    </recommendedName>
</protein>
<dbReference type="Proteomes" id="UP001652700">
    <property type="component" value="Unplaced"/>
</dbReference>
<dbReference type="InterPro" id="IPR054549">
    <property type="entry name" value="UVB_sens_RUS_dom"/>
</dbReference>
<proteinExistence type="inferred from homology"/>
<organism evidence="7 8">
    <name type="scientific">Diabrotica virgifera virgifera</name>
    <name type="common">western corn rootworm</name>
    <dbReference type="NCBI Taxonomy" id="50390"/>
    <lineage>
        <taxon>Eukaryota</taxon>
        <taxon>Metazoa</taxon>
        <taxon>Ecdysozoa</taxon>
        <taxon>Arthropoda</taxon>
        <taxon>Hexapoda</taxon>
        <taxon>Insecta</taxon>
        <taxon>Pterygota</taxon>
        <taxon>Neoptera</taxon>
        <taxon>Endopterygota</taxon>
        <taxon>Coleoptera</taxon>
        <taxon>Polyphaga</taxon>
        <taxon>Cucujiformia</taxon>
        <taxon>Chrysomeloidea</taxon>
        <taxon>Chrysomelidae</taxon>
        <taxon>Galerucinae</taxon>
        <taxon>Diabroticina</taxon>
        <taxon>Diabroticites</taxon>
        <taxon>Diabrotica</taxon>
    </lineage>
</organism>
<sequence>MSLTFRSVTNFIREIFLPVGYPESVSEDYWNYQVWDTAQAFCSTIIGAFTTRSILKGVGVGNQEANALSAAVTWILKDGMGMIGRIVFAWWKG</sequence>
<dbReference type="Pfam" id="PF04884">
    <property type="entry name" value="UVB_sens_prot"/>
    <property type="match status" value="1"/>
</dbReference>
<evidence type="ECO:0000259" key="6">
    <source>
        <dbReference type="Pfam" id="PF04884"/>
    </source>
</evidence>
<dbReference type="PANTHER" id="PTHR12770">
    <property type="entry name" value="RUS1 FAMILY PROTEIN C16ORF58"/>
    <property type="match status" value="1"/>
</dbReference>
<dbReference type="InterPro" id="IPR006968">
    <property type="entry name" value="RUS_fam"/>
</dbReference>
<evidence type="ECO:0000256" key="3">
    <source>
        <dbReference type="ARBA" id="ARBA00022692"/>
    </source>
</evidence>
<name>A0ABM5JY59_DIAVI</name>
<evidence type="ECO:0000313" key="7">
    <source>
        <dbReference type="EnsemblMetazoa" id="XP_050502874.1"/>
    </source>
</evidence>
<keyword evidence="4" id="KW-1133">Transmembrane helix</keyword>
<evidence type="ECO:0000256" key="1">
    <source>
        <dbReference type="ARBA" id="ARBA00004370"/>
    </source>
</evidence>
<evidence type="ECO:0000313" key="8">
    <source>
        <dbReference type="Proteomes" id="UP001652700"/>
    </source>
</evidence>
<keyword evidence="8" id="KW-1185">Reference proteome</keyword>
<evidence type="ECO:0000256" key="2">
    <source>
        <dbReference type="ARBA" id="ARBA00007558"/>
    </source>
</evidence>
<dbReference type="RefSeq" id="XP_050502874.1">
    <property type="nucleotide sequence ID" value="XM_050646917.1"/>
</dbReference>
<comment type="similarity">
    <text evidence="2">Belongs to the RUS1 family.</text>
</comment>
<dbReference type="PANTHER" id="PTHR12770:SF31">
    <property type="entry name" value="RUS FAMILY MEMBER 1"/>
    <property type="match status" value="1"/>
</dbReference>
<dbReference type="EnsemblMetazoa" id="XM_050646917.1">
    <property type="protein sequence ID" value="XP_050502874.1"/>
    <property type="gene ID" value="LOC126882081"/>
</dbReference>
<keyword evidence="5" id="KW-0472">Membrane</keyword>
<comment type="subcellular location">
    <subcellularLocation>
        <location evidence="1">Membrane</location>
    </subcellularLocation>
</comment>
<evidence type="ECO:0000256" key="5">
    <source>
        <dbReference type="ARBA" id="ARBA00023136"/>
    </source>
</evidence>
<dbReference type="GeneID" id="126882081"/>
<evidence type="ECO:0000256" key="4">
    <source>
        <dbReference type="ARBA" id="ARBA00022989"/>
    </source>
</evidence>
<feature type="domain" description="Protein root UVB sensitive/RUS" evidence="6">
    <location>
        <begin position="6"/>
        <end position="93"/>
    </location>
</feature>